<dbReference type="Proteomes" id="UP000238479">
    <property type="component" value="Chromosome 1"/>
</dbReference>
<protein>
    <submittedName>
        <fullName evidence="1">Uncharacterized protein</fullName>
    </submittedName>
</protein>
<dbReference type="Gramene" id="PRQ59947">
    <property type="protein sequence ID" value="PRQ59947"/>
    <property type="gene ID" value="RchiOBHm_Chr1g0375791"/>
</dbReference>
<evidence type="ECO:0000313" key="1">
    <source>
        <dbReference type="EMBL" id="PRQ59947.1"/>
    </source>
</evidence>
<proteinExistence type="predicted"/>
<name>A0A2P6SMN4_ROSCH</name>
<dbReference type="AlphaFoldDB" id="A0A2P6SMN4"/>
<organism evidence="1 2">
    <name type="scientific">Rosa chinensis</name>
    <name type="common">China rose</name>
    <dbReference type="NCBI Taxonomy" id="74649"/>
    <lineage>
        <taxon>Eukaryota</taxon>
        <taxon>Viridiplantae</taxon>
        <taxon>Streptophyta</taxon>
        <taxon>Embryophyta</taxon>
        <taxon>Tracheophyta</taxon>
        <taxon>Spermatophyta</taxon>
        <taxon>Magnoliopsida</taxon>
        <taxon>eudicotyledons</taxon>
        <taxon>Gunneridae</taxon>
        <taxon>Pentapetalae</taxon>
        <taxon>rosids</taxon>
        <taxon>fabids</taxon>
        <taxon>Rosales</taxon>
        <taxon>Rosaceae</taxon>
        <taxon>Rosoideae</taxon>
        <taxon>Rosoideae incertae sedis</taxon>
        <taxon>Rosa</taxon>
    </lineage>
</organism>
<keyword evidence="2" id="KW-1185">Reference proteome</keyword>
<accession>A0A2P6SMN4</accession>
<gene>
    <name evidence="1" type="ORF">RchiOBHm_Chr1g0375791</name>
</gene>
<reference evidence="1 2" key="1">
    <citation type="journal article" date="2018" name="Nat. Genet.">
        <title>The Rosa genome provides new insights in the design of modern roses.</title>
        <authorList>
            <person name="Bendahmane M."/>
        </authorList>
    </citation>
    <scope>NUCLEOTIDE SEQUENCE [LARGE SCALE GENOMIC DNA]</scope>
    <source>
        <strain evidence="2">cv. Old Blush</strain>
    </source>
</reference>
<evidence type="ECO:0000313" key="2">
    <source>
        <dbReference type="Proteomes" id="UP000238479"/>
    </source>
</evidence>
<comment type="caution">
    <text evidence="1">The sequence shown here is derived from an EMBL/GenBank/DDBJ whole genome shotgun (WGS) entry which is preliminary data.</text>
</comment>
<sequence length="81" mass="9820">MLLRHTYCACRKNSYQKSHLRLAQEACRKKGFLRREIFPKNSDFPLNFLFPHFSTFPKFSFFPQFSLLRKPYPVRRASNLF</sequence>
<dbReference type="EMBL" id="PDCK01000039">
    <property type="protein sequence ID" value="PRQ59947.1"/>
    <property type="molecule type" value="Genomic_DNA"/>
</dbReference>